<dbReference type="AlphaFoldDB" id="A0A061QVQ7"/>
<name>A0A061QVQ7_9CHLO</name>
<sequence>MPFSLQYAPTEKRTCTTLLTFQKTDFLRVRQTRQKSHGPPLSARDLQVIQKGQRMARHVCSPIQFPAQHLGGIPAAKPARHVRGWVQEGAL</sequence>
<gene>
    <name evidence="1" type="ORF">TSPGSL018_19739</name>
</gene>
<evidence type="ECO:0000313" key="1">
    <source>
        <dbReference type="EMBL" id="JAC63793.1"/>
    </source>
</evidence>
<proteinExistence type="predicted"/>
<feature type="non-terminal residue" evidence="1">
    <location>
        <position position="91"/>
    </location>
</feature>
<dbReference type="EMBL" id="GBEZ01023074">
    <property type="protein sequence ID" value="JAC63793.1"/>
    <property type="molecule type" value="Transcribed_RNA"/>
</dbReference>
<accession>A0A061QVQ7</accession>
<reference evidence="1" key="1">
    <citation type="submission" date="2014-05" db="EMBL/GenBank/DDBJ databases">
        <title>The transcriptome of the halophilic microalga Tetraselmis sp. GSL018 isolated from the Great Salt Lake, Utah.</title>
        <authorList>
            <person name="Jinkerson R.E."/>
            <person name="D'Adamo S."/>
            <person name="Posewitz M.C."/>
        </authorList>
    </citation>
    <scope>NUCLEOTIDE SEQUENCE</scope>
    <source>
        <strain evidence="1">GSL018</strain>
    </source>
</reference>
<protein>
    <submittedName>
        <fullName evidence="1">Uncharacterized protein</fullName>
    </submittedName>
</protein>
<organism evidence="1">
    <name type="scientific">Tetraselmis sp. GSL018</name>
    <dbReference type="NCBI Taxonomy" id="582737"/>
    <lineage>
        <taxon>Eukaryota</taxon>
        <taxon>Viridiplantae</taxon>
        <taxon>Chlorophyta</taxon>
        <taxon>core chlorophytes</taxon>
        <taxon>Chlorodendrophyceae</taxon>
        <taxon>Chlorodendrales</taxon>
        <taxon>Chlorodendraceae</taxon>
        <taxon>Tetraselmis</taxon>
    </lineage>
</organism>